<keyword evidence="1" id="KW-0812">Transmembrane</keyword>
<feature type="transmembrane region" description="Helical" evidence="1">
    <location>
        <begin position="28"/>
        <end position="46"/>
    </location>
</feature>
<evidence type="ECO:0000256" key="1">
    <source>
        <dbReference type="SAM" id="Phobius"/>
    </source>
</evidence>
<dbReference type="Proteomes" id="UP001596388">
    <property type="component" value="Unassembled WGS sequence"/>
</dbReference>
<dbReference type="GeneID" id="79269345"/>
<keyword evidence="1" id="KW-1133">Transmembrane helix</keyword>
<dbReference type="Pfam" id="PF26072">
    <property type="entry name" value="DUF8029"/>
    <property type="match status" value="1"/>
</dbReference>
<comment type="caution">
    <text evidence="2">The sequence shown here is derived from an EMBL/GenBank/DDBJ whole genome shotgun (WGS) entry which is preliminary data.</text>
</comment>
<dbReference type="RefSeq" id="WP_276238777.1">
    <property type="nucleotide sequence ID" value="NZ_CP119989.1"/>
</dbReference>
<feature type="transmembrane region" description="Helical" evidence="1">
    <location>
        <begin position="53"/>
        <end position="70"/>
    </location>
</feature>
<keyword evidence="1" id="KW-0472">Membrane</keyword>
<accession>A0ABD5WZT9</accession>
<evidence type="ECO:0000313" key="3">
    <source>
        <dbReference type="Proteomes" id="UP001596388"/>
    </source>
</evidence>
<organism evidence="2 3">
    <name type="scientific">Halobaculum marinum</name>
    <dbReference type="NCBI Taxonomy" id="3031996"/>
    <lineage>
        <taxon>Archaea</taxon>
        <taxon>Methanobacteriati</taxon>
        <taxon>Methanobacteriota</taxon>
        <taxon>Stenosarchaea group</taxon>
        <taxon>Halobacteria</taxon>
        <taxon>Halobacteriales</taxon>
        <taxon>Haloferacaceae</taxon>
        <taxon>Halobaculum</taxon>
    </lineage>
</organism>
<name>A0ABD5WZT9_9EURY</name>
<dbReference type="AlphaFoldDB" id="A0ABD5WZT9"/>
<dbReference type="InterPro" id="IPR058342">
    <property type="entry name" value="DUF8029"/>
</dbReference>
<reference evidence="2 3" key="1">
    <citation type="journal article" date="2019" name="Int. J. Syst. Evol. Microbiol.">
        <title>The Global Catalogue of Microorganisms (GCM) 10K type strain sequencing project: providing services to taxonomists for standard genome sequencing and annotation.</title>
        <authorList>
            <consortium name="The Broad Institute Genomics Platform"/>
            <consortium name="The Broad Institute Genome Sequencing Center for Infectious Disease"/>
            <person name="Wu L."/>
            <person name="Ma J."/>
        </authorList>
    </citation>
    <scope>NUCLEOTIDE SEQUENCE [LARGE SCALE GENOMIC DNA]</scope>
    <source>
        <strain evidence="2 3">DT55</strain>
    </source>
</reference>
<keyword evidence="3" id="KW-1185">Reference proteome</keyword>
<gene>
    <name evidence="2" type="ORF">ACFQKD_05540</name>
</gene>
<proteinExistence type="predicted"/>
<sequence>MDAHAVAAVASTALLQLPAPLDTTVGKVFLALVAFLVVLTVGRVVLSIAWKVALITALAAGVFLFVTTFVV</sequence>
<evidence type="ECO:0000313" key="2">
    <source>
        <dbReference type="EMBL" id="MFC7096762.1"/>
    </source>
</evidence>
<dbReference type="EMBL" id="JBHTAG010000002">
    <property type="protein sequence ID" value="MFC7096762.1"/>
    <property type="molecule type" value="Genomic_DNA"/>
</dbReference>
<protein>
    <submittedName>
        <fullName evidence="2">Uncharacterized protein</fullName>
    </submittedName>
</protein>